<evidence type="ECO:0000313" key="3">
    <source>
        <dbReference type="WBParaSite" id="sdigi.contig99.g4310.t1"/>
    </source>
</evidence>
<keyword evidence="1" id="KW-0812">Transmembrane</keyword>
<organism evidence="2 3">
    <name type="scientific">Setaria digitata</name>
    <dbReference type="NCBI Taxonomy" id="48799"/>
    <lineage>
        <taxon>Eukaryota</taxon>
        <taxon>Metazoa</taxon>
        <taxon>Ecdysozoa</taxon>
        <taxon>Nematoda</taxon>
        <taxon>Chromadorea</taxon>
        <taxon>Rhabditida</taxon>
        <taxon>Spirurina</taxon>
        <taxon>Spiruromorpha</taxon>
        <taxon>Filarioidea</taxon>
        <taxon>Setariidae</taxon>
        <taxon>Setaria</taxon>
    </lineage>
</organism>
<dbReference type="AlphaFoldDB" id="A0A915Q4Z7"/>
<proteinExistence type="predicted"/>
<dbReference type="WBParaSite" id="sdigi.contig99.g4310.t1">
    <property type="protein sequence ID" value="sdigi.contig99.g4310.t1"/>
    <property type="gene ID" value="sdigi.contig99.g4310"/>
</dbReference>
<keyword evidence="2" id="KW-1185">Reference proteome</keyword>
<keyword evidence="1" id="KW-0472">Membrane</keyword>
<evidence type="ECO:0000313" key="2">
    <source>
        <dbReference type="Proteomes" id="UP000887581"/>
    </source>
</evidence>
<reference evidence="3" key="1">
    <citation type="submission" date="2022-11" db="UniProtKB">
        <authorList>
            <consortium name="WormBaseParasite"/>
        </authorList>
    </citation>
    <scope>IDENTIFICATION</scope>
</reference>
<name>A0A915Q4Z7_9BILA</name>
<dbReference type="Proteomes" id="UP000887581">
    <property type="component" value="Unplaced"/>
</dbReference>
<accession>A0A915Q4Z7</accession>
<evidence type="ECO:0000256" key="1">
    <source>
        <dbReference type="SAM" id="Phobius"/>
    </source>
</evidence>
<feature type="transmembrane region" description="Helical" evidence="1">
    <location>
        <begin position="30"/>
        <end position="48"/>
    </location>
</feature>
<sequence>MRRQVVYQRQVFLAGFKACYKLCLGQVRMLGVLVTMVAAVVAVVVVVVTEETGLPTIRSLFLLVGPFSLSSLVGLVPCGEDWIKSAPARCQLTVLVRAGQVIVATGPVSGICECNGNSKNQYDRRRYCDGRWFWVAIGMEWIEKEGELFNDTERGRS</sequence>
<feature type="transmembrane region" description="Helical" evidence="1">
    <location>
        <begin position="60"/>
        <end position="79"/>
    </location>
</feature>
<protein>
    <submittedName>
        <fullName evidence="3">Uncharacterized protein</fullName>
    </submittedName>
</protein>
<keyword evidence="1" id="KW-1133">Transmembrane helix</keyword>